<comment type="catalytic activity">
    <reaction evidence="14 15 17">
        <text>guanosine(37) in tRNA + S-adenosyl-L-methionine = N(1)-methylguanosine(37) in tRNA + S-adenosyl-L-homocysteine + H(+)</text>
        <dbReference type="Rhea" id="RHEA:36899"/>
        <dbReference type="Rhea" id="RHEA-COMP:10145"/>
        <dbReference type="Rhea" id="RHEA-COMP:10147"/>
        <dbReference type="ChEBI" id="CHEBI:15378"/>
        <dbReference type="ChEBI" id="CHEBI:57856"/>
        <dbReference type="ChEBI" id="CHEBI:59789"/>
        <dbReference type="ChEBI" id="CHEBI:73542"/>
        <dbReference type="ChEBI" id="CHEBI:74269"/>
        <dbReference type="EC" id="2.1.1.228"/>
    </reaction>
</comment>
<feature type="domain" description="tRNA methyltransferase TRMD/TRM10-type" evidence="18">
    <location>
        <begin position="1"/>
        <end position="226"/>
    </location>
</feature>
<dbReference type="GO" id="GO:0005829">
    <property type="term" value="C:cytosol"/>
    <property type="evidence" value="ECO:0007669"/>
    <property type="project" value="TreeGrafter"/>
</dbReference>
<evidence type="ECO:0000256" key="11">
    <source>
        <dbReference type="ARBA" id="ARBA00022694"/>
    </source>
</evidence>
<dbReference type="EC" id="2.1.1.228" evidence="5 15"/>
<dbReference type="GO" id="GO:0052906">
    <property type="term" value="F:tRNA (guanine(37)-N1)-methyltransferase activity"/>
    <property type="evidence" value="ECO:0007669"/>
    <property type="project" value="UniProtKB-UniRule"/>
</dbReference>
<dbReference type="Gene3D" id="1.10.1270.20">
    <property type="entry name" value="tRNA(m1g37)methyltransferase, domain 2"/>
    <property type="match status" value="1"/>
</dbReference>
<evidence type="ECO:0000256" key="15">
    <source>
        <dbReference type="HAMAP-Rule" id="MF_00605"/>
    </source>
</evidence>
<dbReference type="FunFam" id="1.10.1270.20:FF:000001">
    <property type="entry name" value="tRNA (guanine-N(1)-)-methyltransferase"/>
    <property type="match status" value="1"/>
</dbReference>
<dbReference type="EMBL" id="JAAKDE010000015">
    <property type="protein sequence ID" value="MBA2133481.1"/>
    <property type="molecule type" value="Genomic_DNA"/>
</dbReference>
<dbReference type="Proteomes" id="UP000657177">
    <property type="component" value="Unassembled WGS sequence"/>
</dbReference>
<dbReference type="SUPFAM" id="SSF75217">
    <property type="entry name" value="alpha/beta knot"/>
    <property type="match status" value="1"/>
</dbReference>
<dbReference type="InterPro" id="IPR023148">
    <property type="entry name" value="tRNA_m1G_MeTrfase_C_sf"/>
</dbReference>
<feature type="binding site" evidence="15 16">
    <location>
        <position position="113"/>
    </location>
    <ligand>
        <name>S-adenosyl-L-methionine</name>
        <dbReference type="ChEBI" id="CHEBI:59789"/>
    </ligand>
</feature>
<keyword evidence="20" id="KW-1185">Reference proteome</keyword>
<dbReference type="PANTHER" id="PTHR46417">
    <property type="entry name" value="TRNA (GUANINE-N(1)-)-METHYLTRANSFERASE"/>
    <property type="match status" value="1"/>
</dbReference>
<dbReference type="InterPro" id="IPR029028">
    <property type="entry name" value="Alpha/beta_knot_MTases"/>
</dbReference>
<proteinExistence type="inferred from homology"/>
<comment type="similarity">
    <text evidence="3 15 17">Belongs to the RNA methyltransferase TrmD family.</text>
</comment>
<dbReference type="GO" id="GO:0002939">
    <property type="term" value="P:tRNA N1-guanine methylation"/>
    <property type="evidence" value="ECO:0007669"/>
    <property type="project" value="TreeGrafter"/>
</dbReference>
<keyword evidence="7 15" id="KW-0963">Cytoplasm</keyword>
<name>A0A8J6I113_9FIRM</name>
<evidence type="ECO:0000256" key="2">
    <source>
        <dbReference type="ARBA" id="ARBA00004496"/>
    </source>
</evidence>
<keyword evidence="11 15" id="KW-0819">tRNA processing</keyword>
<keyword evidence="10 15" id="KW-0949">S-adenosyl-L-methionine</keyword>
<dbReference type="HAMAP" id="MF_00605">
    <property type="entry name" value="TrmD"/>
    <property type="match status" value="1"/>
</dbReference>
<accession>A0A8J6I113</accession>
<sequence>MLIQFLTLFPEMFDGPFAHSMIKRAQDNGLVKLETINFRAYAEDRHATVDDTPYGGGPGMILKPEPIFKAVEAIQAQAATKPYIILTTPQGEIFHQRIAVELSAQPHLVFICGHYEGYDERIRTLADRELSIGDYILTGGELPAMVMAEAIIRLLPGVLGDPDAARLDSFSGPEGILDYPQYTKPADFRGLKVPAILLSGDHGKIAQWRREQALLRTARRRPDLLAQLALTAKEKELIESYRLARADGQPDFASEGREYDEPD</sequence>
<dbReference type="PIRSF" id="PIRSF000386">
    <property type="entry name" value="tRNA_mtase"/>
    <property type="match status" value="1"/>
</dbReference>
<keyword evidence="8 15" id="KW-0489">Methyltransferase</keyword>
<evidence type="ECO:0000256" key="16">
    <source>
        <dbReference type="PIRSR" id="PIRSR000386-1"/>
    </source>
</evidence>
<comment type="function">
    <text evidence="1 15 17">Specifically methylates guanosine-37 in various tRNAs.</text>
</comment>
<evidence type="ECO:0000313" key="19">
    <source>
        <dbReference type="EMBL" id="MBA2133481.1"/>
    </source>
</evidence>
<evidence type="ECO:0000256" key="4">
    <source>
        <dbReference type="ARBA" id="ARBA00011738"/>
    </source>
</evidence>
<dbReference type="Pfam" id="PF01746">
    <property type="entry name" value="tRNA_m1G_MT"/>
    <property type="match status" value="1"/>
</dbReference>
<dbReference type="NCBIfam" id="NF000648">
    <property type="entry name" value="PRK00026.1"/>
    <property type="match status" value="1"/>
</dbReference>
<feature type="binding site" evidence="15 16">
    <location>
        <begin position="132"/>
        <end position="137"/>
    </location>
    <ligand>
        <name>S-adenosyl-L-methionine</name>
        <dbReference type="ChEBI" id="CHEBI:59789"/>
    </ligand>
</feature>
<evidence type="ECO:0000256" key="5">
    <source>
        <dbReference type="ARBA" id="ARBA00012807"/>
    </source>
</evidence>
<evidence type="ECO:0000313" key="20">
    <source>
        <dbReference type="Proteomes" id="UP000657177"/>
    </source>
</evidence>
<comment type="subcellular location">
    <subcellularLocation>
        <location evidence="2 15 17">Cytoplasm</location>
    </subcellularLocation>
</comment>
<keyword evidence="9 15" id="KW-0808">Transferase</keyword>
<evidence type="ECO:0000256" key="9">
    <source>
        <dbReference type="ARBA" id="ARBA00022679"/>
    </source>
</evidence>
<dbReference type="NCBIfam" id="TIGR00088">
    <property type="entry name" value="trmD"/>
    <property type="match status" value="1"/>
</dbReference>
<evidence type="ECO:0000256" key="12">
    <source>
        <dbReference type="ARBA" id="ARBA00029736"/>
    </source>
</evidence>
<dbReference type="AlphaFoldDB" id="A0A8J6I113"/>
<comment type="caution">
    <text evidence="19">The sequence shown here is derived from an EMBL/GenBank/DDBJ whole genome shotgun (WGS) entry which is preliminary data.</text>
</comment>
<evidence type="ECO:0000256" key="1">
    <source>
        <dbReference type="ARBA" id="ARBA00002634"/>
    </source>
</evidence>
<evidence type="ECO:0000256" key="8">
    <source>
        <dbReference type="ARBA" id="ARBA00022603"/>
    </source>
</evidence>
<evidence type="ECO:0000256" key="13">
    <source>
        <dbReference type="ARBA" id="ARBA00033392"/>
    </source>
</evidence>
<dbReference type="FunFam" id="3.40.1280.10:FF:000001">
    <property type="entry name" value="tRNA (guanine-N(1)-)-methyltransferase"/>
    <property type="match status" value="1"/>
</dbReference>
<evidence type="ECO:0000256" key="7">
    <source>
        <dbReference type="ARBA" id="ARBA00022490"/>
    </source>
</evidence>
<gene>
    <name evidence="15 19" type="primary">trmD</name>
    <name evidence="19" type="ORF">G5B42_08000</name>
</gene>
<dbReference type="RefSeq" id="WP_181339945.1">
    <property type="nucleotide sequence ID" value="NZ_JAAKDE010000015.1"/>
</dbReference>
<evidence type="ECO:0000256" key="14">
    <source>
        <dbReference type="ARBA" id="ARBA00047783"/>
    </source>
</evidence>
<evidence type="ECO:0000256" key="6">
    <source>
        <dbReference type="ARBA" id="ARBA00014679"/>
    </source>
</evidence>
<dbReference type="InterPro" id="IPR029026">
    <property type="entry name" value="tRNA_m1G_MTases_N"/>
</dbReference>
<organism evidence="19 20">
    <name type="scientific">Capillibacterium thermochitinicola</name>
    <dbReference type="NCBI Taxonomy" id="2699427"/>
    <lineage>
        <taxon>Bacteria</taxon>
        <taxon>Bacillati</taxon>
        <taxon>Bacillota</taxon>
        <taxon>Capillibacterium</taxon>
    </lineage>
</organism>
<evidence type="ECO:0000256" key="3">
    <source>
        <dbReference type="ARBA" id="ARBA00007630"/>
    </source>
</evidence>
<dbReference type="CDD" id="cd18080">
    <property type="entry name" value="TrmD-like"/>
    <property type="match status" value="1"/>
</dbReference>
<dbReference type="InterPro" id="IPR002649">
    <property type="entry name" value="tRNA_m1G_MeTrfase_TrmD"/>
</dbReference>
<evidence type="ECO:0000256" key="17">
    <source>
        <dbReference type="RuleBase" id="RU003464"/>
    </source>
</evidence>
<dbReference type="InterPro" id="IPR016009">
    <property type="entry name" value="tRNA_MeTrfase_TRMD/TRM10"/>
</dbReference>
<evidence type="ECO:0000256" key="10">
    <source>
        <dbReference type="ARBA" id="ARBA00022691"/>
    </source>
</evidence>
<protein>
    <recommendedName>
        <fullName evidence="6 15">tRNA (guanine-N(1)-)-methyltransferase</fullName>
        <ecNumber evidence="5 15">2.1.1.228</ecNumber>
    </recommendedName>
    <alternativeName>
        <fullName evidence="12 15">M1G-methyltransferase</fullName>
    </alternativeName>
    <alternativeName>
        <fullName evidence="13 15">tRNA [GM37] methyltransferase</fullName>
    </alternativeName>
</protein>
<comment type="subunit">
    <text evidence="4 15 17">Homodimer.</text>
</comment>
<reference evidence="19" key="1">
    <citation type="submission" date="2020-06" db="EMBL/GenBank/DDBJ databases">
        <title>Novel chitinolytic bacterium.</title>
        <authorList>
            <person name="Ungkulpasvich U."/>
            <person name="Kosugi A."/>
            <person name="Uke A."/>
        </authorList>
    </citation>
    <scope>NUCLEOTIDE SEQUENCE</scope>
    <source>
        <strain evidence="19">UUS1-1</strain>
    </source>
</reference>
<dbReference type="PANTHER" id="PTHR46417:SF1">
    <property type="entry name" value="TRNA (GUANINE-N(1)-)-METHYLTRANSFERASE"/>
    <property type="match status" value="1"/>
</dbReference>
<evidence type="ECO:0000259" key="18">
    <source>
        <dbReference type="Pfam" id="PF01746"/>
    </source>
</evidence>
<dbReference type="Gene3D" id="3.40.1280.10">
    <property type="match status" value="1"/>
</dbReference>